<dbReference type="Proteomes" id="UP001303647">
    <property type="component" value="Unassembled WGS sequence"/>
</dbReference>
<keyword evidence="2" id="KW-1133">Transmembrane helix</keyword>
<keyword evidence="2" id="KW-0812">Transmembrane</keyword>
<name>A0AAN7CQD2_9PEZI</name>
<keyword evidence="2" id="KW-0472">Membrane</keyword>
<comment type="caution">
    <text evidence="3">The sequence shown here is derived from an EMBL/GenBank/DDBJ whole genome shotgun (WGS) entry which is preliminary data.</text>
</comment>
<dbReference type="EMBL" id="MU857675">
    <property type="protein sequence ID" value="KAK4246403.1"/>
    <property type="molecule type" value="Genomic_DNA"/>
</dbReference>
<sequence>MAPSSPTEPEPHMDLFAFIVMGLKLAVETLIFFAVGPLTLLASITTTLGVIGLIVRVVCAYTEAIIINIYRDVHEWLHPNKYKKNEREDMADYMAQWTRPASVASTDSNSGTDTCDTPSTSSPSSRSFPPVKHYLNPNDVGPRRRRSTTVATAPRLHERDDWHITVLATGSENGRLAEYAGPPPSWFNRQWREVPRVTLTVPPRTPEEVEAPSSLMIAH</sequence>
<proteinExistence type="predicted"/>
<feature type="transmembrane region" description="Helical" evidence="2">
    <location>
        <begin position="15"/>
        <end position="35"/>
    </location>
</feature>
<organism evidence="3 4">
    <name type="scientific">Corynascus novoguineensis</name>
    <dbReference type="NCBI Taxonomy" id="1126955"/>
    <lineage>
        <taxon>Eukaryota</taxon>
        <taxon>Fungi</taxon>
        <taxon>Dikarya</taxon>
        <taxon>Ascomycota</taxon>
        <taxon>Pezizomycotina</taxon>
        <taxon>Sordariomycetes</taxon>
        <taxon>Sordariomycetidae</taxon>
        <taxon>Sordariales</taxon>
        <taxon>Chaetomiaceae</taxon>
        <taxon>Corynascus</taxon>
    </lineage>
</organism>
<evidence type="ECO:0000256" key="1">
    <source>
        <dbReference type="SAM" id="MobiDB-lite"/>
    </source>
</evidence>
<gene>
    <name evidence="3" type="ORF">C7999DRAFT_33208</name>
</gene>
<evidence type="ECO:0000313" key="3">
    <source>
        <dbReference type="EMBL" id="KAK4246403.1"/>
    </source>
</evidence>
<feature type="transmembrane region" description="Helical" evidence="2">
    <location>
        <begin position="41"/>
        <end position="61"/>
    </location>
</feature>
<accession>A0AAN7CQD2</accession>
<evidence type="ECO:0000313" key="4">
    <source>
        <dbReference type="Proteomes" id="UP001303647"/>
    </source>
</evidence>
<reference evidence="3" key="2">
    <citation type="submission" date="2023-05" db="EMBL/GenBank/DDBJ databases">
        <authorList>
            <consortium name="Lawrence Berkeley National Laboratory"/>
            <person name="Steindorff A."/>
            <person name="Hensen N."/>
            <person name="Bonometti L."/>
            <person name="Westerberg I."/>
            <person name="Brannstrom I.O."/>
            <person name="Guillou S."/>
            <person name="Cros-Aarteil S."/>
            <person name="Calhoun S."/>
            <person name="Haridas S."/>
            <person name="Kuo A."/>
            <person name="Mondo S."/>
            <person name="Pangilinan J."/>
            <person name="Riley R."/>
            <person name="Labutti K."/>
            <person name="Andreopoulos B."/>
            <person name="Lipzen A."/>
            <person name="Chen C."/>
            <person name="Yanf M."/>
            <person name="Daum C."/>
            <person name="Ng V."/>
            <person name="Clum A."/>
            <person name="Ohm R."/>
            <person name="Martin F."/>
            <person name="Silar P."/>
            <person name="Natvig D."/>
            <person name="Lalanne C."/>
            <person name="Gautier V."/>
            <person name="Ament-Velasquez S.L."/>
            <person name="Kruys A."/>
            <person name="Hutchinson M.I."/>
            <person name="Powell A.J."/>
            <person name="Barry K."/>
            <person name="Miller A.N."/>
            <person name="Grigoriev I.V."/>
            <person name="Debuchy R."/>
            <person name="Gladieux P."/>
            <person name="Thoren M.H."/>
            <person name="Johannesson H."/>
        </authorList>
    </citation>
    <scope>NUCLEOTIDE SEQUENCE</scope>
    <source>
        <strain evidence="3">CBS 359.72</strain>
    </source>
</reference>
<protein>
    <submittedName>
        <fullName evidence="3">Uncharacterized protein</fullName>
    </submittedName>
</protein>
<feature type="compositionally biased region" description="Low complexity" evidence="1">
    <location>
        <begin position="110"/>
        <end position="130"/>
    </location>
</feature>
<dbReference type="AlphaFoldDB" id="A0AAN7CQD2"/>
<keyword evidence="4" id="KW-1185">Reference proteome</keyword>
<evidence type="ECO:0000256" key="2">
    <source>
        <dbReference type="SAM" id="Phobius"/>
    </source>
</evidence>
<feature type="region of interest" description="Disordered" evidence="1">
    <location>
        <begin position="102"/>
        <end position="151"/>
    </location>
</feature>
<reference evidence="3" key="1">
    <citation type="journal article" date="2023" name="Mol. Phylogenet. Evol.">
        <title>Genome-scale phylogeny and comparative genomics of the fungal order Sordariales.</title>
        <authorList>
            <person name="Hensen N."/>
            <person name="Bonometti L."/>
            <person name="Westerberg I."/>
            <person name="Brannstrom I.O."/>
            <person name="Guillou S."/>
            <person name="Cros-Aarteil S."/>
            <person name="Calhoun S."/>
            <person name="Haridas S."/>
            <person name="Kuo A."/>
            <person name="Mondo S."/>
            <person name="Pangilinan J."/>
            <person name="Riley R."/>
            <person name="LaButti K."/>
            <person name="Andreopoulos B."/>
            <person name="Lipzen A."/>
            <person name="Chen C."/>
            <person name="Yan M."/>
            <person name="Daum C."/>
            <person name="Ng V."/>
            <person name="Clum A."/>
            <person name="Steindorff A."/>
            <person name="Ohm R.A."/>
            <person name="Martin F."/>
            <person name="Silar P."/>
            <person name="Natvig D.O."/>
            <person name="Lalanne C."/>
            <person name="Gautier V."/>
            <person name="Ament-Velasquez S.L."/>
            <person name="Kruys A."/>
            <person name="Hutchinson M.I."/>
            <person name="Powell A.J."/>
            <person name="Barry K."/>
            <person name="Miller A.N."/>
            <person name="Grigoriev I.V."/>
            <person name="Debuchy R."/>
            <person name="Gladieux P."/>
            <person name="Hiltunen Thoren M."/>
            <person name="Johannesson H."/>
        </authorList>
    </citation>
    <scope>NUCLEOTIDE SEQUENCE</scope>
    <source>
        <strain evidence="3">CBS 359.72</strain>
    </source>
</reference>